<dbReference type="GO" id="GO:0071164">
    <property type="term" value="F:RNA cap trimethylguanosine synthase activity"/>
    <property type="evidence" value="ECO:0007669"/>
    <property type="project" value="TreeGrafter"/>
</dbReference>
<feature type="region of interest" description="Disordered" evidence="8">
    <location>
        <begin position="652"/>
        <end position="707"/>
    </location>
</feature>
<feature type="compositionally biased region" description="Pro residues" evidence="8">
    <location>
        <begin position="658"/>
        <end position="668"/>
    </location>
</feature>
<evidence type="ECO:0000256" key="6">
    <source>
        <dbReference type="ARBA" id="ARBA00049075"/>
    </source>
</evidence>
<dbReference type="GO" id="GO:0005634">
    <property type="term" value="C:nucleus"/>
    <property type="evidence" value="ECO:0007669"/>
    <property type="project" value="TreeGrafter"/>
</dbReference>
<feature type="compositionally biased region" description="Acidic residues" evidence="8">
    <location>
        <begin position="823"/>
        <end position="833"/>
    </location>
</feature>
<reference evidence="9" key="2">
    <citation type="submission" date="2013-10" db="EMBL/GenBank/DDBJ databases">
        <authorList>
            <person name="Aslett M."/>
        </authorList>
    </citation>
    <scope>NUCLEOTIDE SEQUENCE [LARGE SCALE GENOMIC DNA]</scope>
    <source>
        <strain evidence="9">Houghton</strain>
    </source>
</reference>
<comment type="catalytic activity">
    <reaction evidence="5">
        <text>a 5'-end (N(2),N(7)-dimethyl 5'-triphosphoguanosine)-ribonucleoside in snRNA + S-adenosyl-L-methionine = a 5'-end (N(2),N(2),N(7)-trimethyl 5'-triphosphoguanosine)-ribonucleoside in snRNA + S-adenosyl-L-homocysteine + H(+)</text>
        <dbReference type="Rhea" id="RHEA:78479"/>
        <dbReference type="Rhea" id="RHEA-COMP:19087"/>
        <dbReference type="Rhea" id="RHEA-COMP:19089"/>
        <dbReference type="ChEBI" id="CHEBI:15378"/>
        <dbReference type="ChEBI" id="CHEBI:57856"/>
        <dbReference type="ChEBI" id="CHEBI:59789"/>
        <dbReference type="ChEBI" id="CHEBI:167623"/>
        <dbReference type="ChEBI" id="CHEBI:172880"/>
    </reaction>
    <physiologicalReaction direction="left-to-right" evidence="5">
        <dbReference type="Rhea" id="RHEA:78480"/>
    </physiologicalReaction>
</comment>
<feature type="region of interest" description="Disordered" evidence="8">
    <location>
        <begin position="378"/>
        <end position="407"/>
    </location>
</feature>
<dbReference type="EMBL" id="HG713560">
    <property type="protein sequence ID" value="CDJ54041.1"/>
    <property type="molecule type" value="Genomic_DNA"/>
</dbReference>
<dbReference type="VEuPathDB" id="ToxoDB:EBH_0073060"/>
<organism evidence="9 10">
    <name type="scientific">Eimeria brunetti</name>
    <dbReference type="NCBI Taxonomy" id="51314"/>
    <lineage>
        <taxon>Eukaryota</taxon>
        <taxon>Sar</taxon>
        <taxon>Alveolata</taxon>
        <taxon>Apicomplexa</taxon>
        <taxon>Conoidasida</taxon>
        <taxon>Coccidia</taxon>
        <taxon>Eucoccidiorida</taxon>
        <taxon>Eimeriorina</taxon>
        <taxon>Eimeriidae</taxon>
        <taxon>Eimeria</taxon>
    </lineage>
</organism>
<gene>
    <name evidence="9" type="ORF">EBH_0073060</name>
</gene>
<keyword evidence="9" id="KW-0489">Methyltransferase</keyword>
<evidence type="ECO:0000313" key="10">
    <source>
        <dbReference type="Proteomes" id="UP000030750"/>
    </source>
</evidence>
<dbReference type="InterPro" id="IPR029063">
    <property type="entry name" value="SAM-dependent_MTases_sf"/>
</dbReference>
<feature type="compositionally biased region" description="Polar residues" evidence="8">
    <location>
        <begin position="594"/>
        <end position="607"/>
    </location>
</feature>
<feature type="region of interest" description="Disordered" evidence="8">
    <location>
        <begin position="284"/>
        <end position="306"/>
    </location>
</feature>
<comment type="catalytic activity">
    <reaction evidence="4">
        <text>a 5'-end (N(7)-methyl 5'-triphosphoguanosine)-ribonucleoside in snoRNA + S-adenosyl-L-methionine = a 5'-end (N(2),N(7)-dimethyl 5'-triphosphoguanosine)-ribonucleoside in snoRNA + S-adenosyl-L-homocysteine + H(+)</text>
        <dbReference type="Rhea" id="RHEA:78475"/>
        <dbReference type="Rhea" id="RHEA-COMP:19086"/>
        <dbReference type="Rhea" id="RHEA-COMP:19088"/>
        <dbReference type="ChEBI" id="CHEBI:15378"/>
        <dbReference type="ChEBI" id="CHEBI:57856"/>
        <dbReference type="ChEBI" id="CHEBI:59789"/>
        <dbReference type="ChEBI" id="CHEBI:156461"/>
        <dbReference type="ChEBI" id="CHEBI:172880"/>
    </reaction>
    <physiologicalReaction direction="left-to-right" evidence="4">
        <dbReference type="Rhea" id="RHEA:78476"/>
    </physiologicalReaction>
</comment>
<accession>U6LV83</accession>
<name>U6LV83_9EIME</name>
<evidence type="ECO:0000256" key="3">
    <source>
        <dbReference type="ARBA" id="ARBA00047418"/>
    </source>
</evidence>
<dbReference type="AlphaFoldDB" id="U6LV83"/>
<dbReference type="InterPro" id="IPR019012">
    <property type="entry name" value="RNA_cap_Gua-N2-MeTrfase"/>
</dbReference>
<reference evidence="9" key="1">
    <citation type="submission" date="2013-10" db="EMBL/GenBank/DDBJ databases">
        <title>Genomic analysis of the causative agents of coccidiosis in chickens.</title>
        <authorList>
            <person name="Reid A.J."/>
            <person name="Blake D."/>
            <person name="Billington K."/>
            <person name="Browne H."/>
            <person name="Dunn M."/>
            <person name="Hung S."/>
            <person name="Kawahara F."/>
            <person name="Miranda-Saavedra D."/>
            <person name="Mourier T."/>
            <person name="Nagra H."/>
            <person name="Otto T.D."/>
            <person name="Rawlings N."/>
            <person name="Sanchez A."/>
            <person name="Sanders M."/>
            <person name="Subramaniam C."/>
            <person name="Tay Y."/>
            <person name="Dear P."/>
            <person name="Doerig C."/>
            <person name="Gruber A."/>
            <person name="Parkinson J."/>
            <person name="Shirley M."/>
            <person name="Wan K.L."/>
            <person name="Berriman M."/>
            <person name="Tomley F."/>
            <person name="Pain A."/>
        </authorList>
    </citation>
    <scope>NUCLEOTIDE SEQUENCE [LARGE SCALE GENOMIC DNA]</scope>
    <source>
        <strain evidence="9">Houghton</strain>
    </source>
</reference>
<dbReference type="Pfam" id="PF09445">
    <property type="entry name" value="Methyltransf_15"/>
    <property type="match status" value="1"/>
</dbReference>
<protein>
    <recommendedName>
        <fullName evidence="1">Trimethylguanosine synthase</fullName>
    </recommendedName>
    <alternativeName>
        <fullName evidence="7">Cap-specific guanine-N(2) methyltransferase</fullName>
    </alternativeName>
</protein>
<proteinExistence type="inferred from homology"/>
<evidence type="ECO:0000256" key="8">
    <source>
        <dbReference type="SAM" id="MobiDB-lite"/>
    </source>
</evidence>
<dbReference type="PANTHER" id="PTHR14741:SF32">
    <property type="entry name" value="TRIMETHYLGUANOSINE SYNTHASE"/>
    <property type="match status" value="1"/>
</dbReference>
<dbReference type="Gene3D" id="3.40.50.150">
    <property type="entry name" value="Vaccinia Virus protein VP39"/>
    <property type="match status" value="1"/>
</dbReference>
<feature type="region of interest" description="Disordered" evidence="8">
    <location>
        <begin position="740"/>
        <end position="768"/>
    </location>
</feature>
<feature type="region of interest" description="Disordered" evidence="8">
    <location>
        <begin position="783"/>
        <end position="836"/>
    </location>
</feature>
<dbReference type="SUPFAM" id="SSF53335">
    <property type="entry name" value="S-adenosyl-L-methionine-dependent methyltransferases"/>
    <property type="match status" value="1"/>
</dbReference>
<evidence type="ECO:0000256" key="4">
    <source>
        <dbReference type="ARBA" id="ARBA00048740"/>
    </source>
</evidence>
<evidence type="ECO:0000256" key="5">
    <source>
        <dbReference type="ARBA" id="ARBA00048763"/>
    </source>
</evidence>
<sequence length="878" mass="95957">MDYSIALCRSNRLTGDLLIGNFVSCPAVGRTRSEGSDLPALHWLREVGRSAYDLIDFRENGTHVWQRENRRLELFSKFDEGIQLDEEMWWSVTPEQLAVHTAERCRCDLILDGFAGAGGNTIAFAKSCKFVISCEIDPTRIKMAQANVAVYGAQVASHVDFVIADFATLTSRQLRRGAVDVVFLAPPWGGPSYNAREVFDLRRMGGMIDDFQLCCGYTFLRTLATLCVSPSEWLLALLHFCQFLSLATLARLLTPLTNQPRSVCLLPLLRAAALFTLRRDAPRARGASAQGDSSNATSPPEAHTAADTRADSLPVDCCGEEAPSCRLAAAHMHIELALCRSRREAGSLTFDQLGSCEGVAHLASGLCRVVAKARPQSDNIPADSALQAEEEPNSKRRRTSSTGWAGQALSQELADTAHERRWEAVEAAEEEVRLLEGEAQHESYEALKDLVRESRKVYAHIDDSPREWRWLPVDLLWAAAPLTHGFIRDPFKILSKSLRAAQEKGQTRCPHETETDPESALLPLVDALLYSPFPCVCGHIVSWRWRAVGVTAFFGSFGDQHGPAHAQAAVAARGVNEGISTPCSRRRSCMSELHGQQQDSDGSNRLQEGSRLRRDTKRLLKALLQDVLQFTGIHDPVTSPVVDELHQGAMQGEQYLSPPGPAGNPQPGAPQTGGNSDLEDPRSAKGGTALRSADKQPDTQGPPQQAASSIACFARQTFTPCFSPSGRLCNCFYSQASYQSRRPPVRHAGGTSRASDPEPGKPLPPMARPDFLRRVMDAYLSSRGSVRASQTNAERESTGSPPVEGDTVDDSTGCSRGDRLPEDGEAQEGEGEEAPGLWTPEEVLYWQFGCSMWCNSALHVLIAQHLAPLLQLHSCLGS</sequence>
<feature type="region of interest" description="Disordered" evidence="8">
    <location>
        <begin position="586"/>
        <end position="611"/>
    </location>
</feature>
<evidence type="ECO:0000256" key="1">
    <source>
        <dbReference type="ARBA" id="ARBA00018517"/>
    </source>
</evidence>
<dbReference type="PANTHER" id="PTHR14741">
    <property type="entry name" value="S-ADENOSYLMETHIONINE-DEPENDENT METHYLTRANSFERASE RELATED"/>
    <property type="match status" value="1"/>
</dbReference>
<evidence type="ECO:0000256" key="2">
    <source>
        <dbReference type="ARBA" id="ARBA00025783"/>
    </source>
</evidence>
<dbReference type="OrthoDB" id="194443at2759"/>
<dbReference type="Proteomes" id="UP000030750">
    <property type="component" value="Unassembled WGS sequence"/>
</dbReference>
<evidence type="ECO:0000256" key="7">
    <source>
        <dbReference type="ARBA" id="ARBA00049790"/>
    </source>
</evidence>
<comment type="catalytic activity">
    <reaction evidence="3">
        <text>a 5'-end (N(2),N(7)-dimethyl 5'-triphosphoguanosine)-ribonucleoside in snoRNA + S-adenosyl-L-methionine = a 5'-end (N(2),N(2),N(7)-trimethyl 5'-triphosphoguanosine)-ribonucleoside in snoRNA + S-adenosyl-L-homocysteine + H(+)</text>
        <dbReference type="Rhea" id="RHEA:78507"/>
        <dbReference type="Rhea" id="RHEA-COMP:19088"/>
        <dbReference type="Rhea" id="RHEA-COMP:19090"/>
        <dbReference type="ChEBI" id="CHEBI:15378"/>
        <dbReference type="ChEBI" id="CHEBI:57856"/>
        <dbReference type="ChEBI" id="CHEBI:59789"/>
        <dbReference type="ChEBI" id="CHEBI:167623"/>
        <dbReference type="ChEBI" id="CHEBI:172880"/>
    </reaction>
    <physiologicalReaction direction="left-to-right" evidence="3">
        <dbReference type="Rhea" id="RHEA:78508"/>
    </physiologicalReaction>
</comment>
<keyword evidence="9" id="KW-0808">Transferase</keyword>
<comment type="similarity">
    <text evidence="2">Belongs to the methyltransferase superfamily. Trimethylguanosine synthase family.</text>
</comment>
<feature type="compositionally biased region" description="Polar residues" evidence="8">
    <location>
        <begin position="698"/>
        <end position="707"/>
    </location>
</feature>
<feature type="compositionally biased region" description="Polar residues" evidence="8">
    <location>
        <begin position="783"/>
        <end position="792"/>
    </location>
</feature>
<keyword evidence="10" id="KW-1185">Reference proteome</keyword>
<comment type="catalytic activity">
    <reaction evidence="6">
        <text>a 5'-end (N(7)-methyl 5'-triphosphoguanosine)-ribonucleoside in snRNA + S-adenosyl-L-methionine = a 5'-end (N(2),N(7)-dimethyl 5'-triphosphoguanosine)-ribonucleoside in snRNA + S-adenosyl-L-homocysteine + H(+)</text>
        <dbReference type="Rhea" id="RHEA:78471"/>
        <dbReference type="Rhea" id="RHEA-COMP:19085"/>
        <dbReference type="Rhea" id="RHEA-COMP:19087"/>
        <dbReference type="ChEBI" id="CHEBI:15378"/>
        <dbReference type="ChEBI" id="CHEBI:57856"/>
        <dbReference type="ChEBI" id="CHEBI:59789"/>
        <dbReference type="ChEBI" id="CHEBI:156461"/>
        <dbReference type="ChEBI" id="CHEBI:172880"/>
    </reaction>
    <physiologicalReaction direction="left-to-right" evidence="6">
        <dbReference type="Rhea" id="RHEA:78472"/>
    </physiologicalReaction>
</comment>
<evidence type="ECO:0000313" key="9">
    <source>
        <dbReference type="EMBL" id="CDJ54041.1"/>
    </source>
</evidence>
<dbReference type="CDD" id="cd02440">
    <property type="entry name" value="AdoMet_MTases"/>
    <property type="match status" value="1"/>
</dbReference>